<dbReference type="SUPFAM" id="SSF51182">
    <property type="entry name" value="RmlC-like cupins"/>
    <property type="match status" value="1"/>
</dbReference>
<comment type="caution">
    <text evidence="2">The sequence shown here is derived from an EMBL/GenBank/DDBJ whole genome shotgun (WGS) entry which is preliminary data.</text>
</comment>
<dbReference type="InterPro" id="IPR011051">
    <property type="entry name" value="RmlC_Cupin_sf"/>
</dbReference>
<evidence type="ECO:0000313" key="3">
    <source>
        <dbReference type="Proteomes" id="UP000183031"/>
    </source>
</evidence>
<dbReference type="InterPro" id="IPR013096">
    <property type="entry name" value="Cupin_2"/>
</dbReference>
<gene>
    <name evidence="2" type="ORF">SAMN02927935_03471</name>
</gene>
<protein>
    <submittedName>
        <fullName evidence="2">Cupin domain-containing protein</fullName>
    </submittedName>
</protein>
<dbReference type="Pfam" id="PF07883">
    <property type="entry name" value="Cupin_2"/>
    <property type="match status" value="1"/>
</dbReference>
<evidence type="ECO:0000313" key="2">
    <source>
        <dbReference type="EMBL" id="SCZ00594.1"/>
    </source>
</evidence>
<sequence>MIELWRWEMAPGEAYASGGHPTGTFELLHVERGVLSLAVEQTELRIAPGCSAVAKTDGPHRYANEGEDTLIFTMTVAELHA</sequence>
<name>A0A1G5KJQ1_9GAMM</name>
<feature type="domain" description="Cupin type-2" evidence="1">
    <location>
        <begin position="6"/>
        <end position="74"/>
    </location>
</feature>
<proteinExistence type="predicted"/>
<dbReference type="InterPro" id="IPR014710">
    <property type="entry name" value="RmlC-like_jellyroll"/>
</dbReference>
<keyword evidence="3" id="KW-1185">Reference proteome</keyword>
<dbReference type="Proteomes" id="UP000183031">
    <property type="component" value="Unassembled WGS sequence"/>
</dbReference>
<evidence type="ECO:0000259" key="1">
    <source>
        <dbReference type="Pfam" id="PF07883"/>
    </source>
</evidence>
<accession>A0A1G5KJQ1</accession>
<organism evidence="2 3">
    <name type="scientific">Serratia nematodiphila</name>
    <dbReference type="NCBI Taxonomy" id="458197"/>
    <lineage>
        <taxon>Bacteria</taxon>
        <taxon>Pseudomonadati</taxon>
        <taxon>Pseudomonadota</taxon>
        <taxon>Gammaproteobacteria</taxon>
        <taxon>Enterobacterales</taxon>
        <taxon>Yersiniaceae</taxon>
        <taxon>Serratia</taxon>
    </lineage>
</organism>
<dbReference type="EMBL" id="FMUT01000009">
    <property type="protein sequence ID" value="SCZ00594.1"/>
    <property type="molecule type" value="Genomic_DNA"/>
</dbReference>
<dbReference type="Gene3D" id="2.60.120.10">
    <property type="entry name" value="Jelly Rolls"/>
    <property type="match status" value="1"/>
</dbReference>
<reference evidence="2 3" key="1">
    <citation type="submission" date="2016-10" db="EMBL/GenBank/DDBJ databases">
        <authorList>
            <person name="Varghese N."/>
            <person name="Submissions S."/>
        </authorList>
    </citation>
    <scope>NUCLEOTIDE SEQUENCE [LARGE SCALE GENOMIC DNA]</scope>
    <source>
        <strain evidence="2 3">CGMCC 1.6853</strain>
    </source>
</reference>